<organism evidence="2 3">
    <name type="scientific">Monilinia laxa</name>
    <name type="common">Brown rot fungus</name>
    <name type="synonym">Sclerotinia laxa</name>
    <dbReference type="NCBI Taxonomy" id="61186"/>
    <lineage>
        <taxon>Eukaryota</taxon>
        <taxon>Fungi</taxon>
        <taxon>Dikarya</taxon>
        <taxon>Ascomycota</taxon>
        <taxon>Pezizomycotina</taxon>
        <taxon>Leotiomycetes</taxon>
        <taxon>Helotiales</taxon>
        <taxon>Sclerotiniaceae</taxon>
        <taxon>Monilinia</taxon>
    </lineage>
</organism>
<keyword evidence="1" id="KW-0812">Transmembrane</keyword>
<proteinExistence type="predicted"/>
<keyword evidence="1" id="KW-0472">Membrane</keyword>
<gene>
    <name evidence="2" type="ORF">EYC80_005993</name>
</gene>
<evidence type="ECO:0000256" key="1">
    <source>
        <dbReference type="SAM" id="Phobius"/>
    </source>
</evidence>
<comment type="caution">
    <text evidence="2">The sequence shown here is derived from an EMBL/GenBank/DDBJ whole genome shotgun (WGS) entry which is preliminary data.</text>
</comment>
<keyword evidence="1" id="KW-1133">Transmembrane helix</keyword>
<dbReference type="Proteomes" id="UP000326757">
    <property type="component" value="Unassembled WGS sequence"/>
</dbReference>
<name>A0A5N6KFT1_MONLA</name>
<dbReference type="EMBL" id="VIGI01000003">
    <property type="protein sequence ID" value="KAB8302624.1"/>
    <property type="molecule type" value="Genomic_DNA"/>
</dbReference>
<accession>A0A5N6KFT1</accession>
<evidence type="ECO:0000313" key="2">
    <source>
        <dbReference type="EMBL" id="KAB8302624.1"/>
    </source>
</evidence>
<dbReference type="AlphaFoldDB" id="A0A5N6KFT1"/>
<feature type="transmembrane region" description="Helical" evidence="1">
    <location>
        <begin position="6"/>
        <end position="26"/>
    </location>
</feature>
<sequence>MYERVVRLAVYSILILCCTVSIYLHYTPYKLYNTYHNYYTILLIQTLSKMHDLFSFTSLQEFKAPQPPPSIHPFPHSSIPSFKFLSPPFKNPTHFFIYLSSIPSTKTQHAS</sequence>
<reference evidence="2 3" key="1">
    <citation type="submission" date="2019-06" db="EMBL/GenBank/DDBJ databases">
        <title>Genome Sequence of the Brown Rot Fungal Pathogen Monilinia laxa.</title>
        <authorList>
            <person name="De Miccolis Angelini R.M."/>
            <person name="Landi L."/>
            <person name="Abate D."/>
            <person name="Pollastro S."/>
            <person name="Romanazzi G."/>
            <person name="Faretra F."/>
        </authorList>
    </citation>
    <scope>NUCLEOTIDE SEQUENCE [LARGE SCALE GENOMIC DNA]</scope>
    <source>
        <strain evidence="2 3">Mlax316</strain>
    </source>
</reference>
<keyword evidence="3" id="KW-1185">Reference proteome</keyword>
<evidence type="ECO:0000313" key="3">
    <source>
        <dbReference type="Proteomes" id="UP000326757"/>
    </source>
</evidence>
<protein>
    <submittedName>
        <fullName evidence="2">Uncharacterized protein</fullName>
    </submittedName>
</protein>